<sequence length="43" mass="5197">MKPASKRKESWANKTLFAQLFLYLKERKELLRIKIGRKINHVL</sequence>
<evidence type="ECO:0000313" key="2">
    <source>
        <dbReference type="Proteomes" id="UP000031982"/>
    </source>
</evidence>
<gene>
    <name evidence="1" type="ORF">SD77_3834</name>
</gene>
<keyword evidence="2" id="KW-1185">Reference proteome</keyword>
<reference evidence="1 2" key="1">
    <citation type="submission" date="2015-01" db="EMBL/GenBank/DDBJ databases">
        <title>Genome Assembly of Bacillus badius MTCC 1458.</title>
        <authorList>
            <person name="Verma A."/>
            <person name="Khatri I."/>
            <person name="Mual P."/>
            <person name="Subramanian S."/>
            <person name="Krishnamurthi S."/>
        </authorList>
    </citation>
    <scope>NUCLEOTIDE SEQUENCE [LARGE SCALE GENOMIC DNA]</scope>
    <source>
        <strain evidence="1 2">MTCC 1458</strain>
    </source>
</reference>
<evidence type="ECO:0008006" key="3">
    <source>
        <dbReference type="Google" id="ProtNLM"/>
    </source>
</evidence>
<dbReference type="Proteomes" id="UP000031982">
    <property type="component" value="Unassembled WGS sequence"/>
</dbReference>
<protein>
    <recommendedName>
        <fullName evidence="3">Mobile element protein</fullName>
    </recommendedName>
</protein>
<accession>A0ABR5AWC2</accession>
<comment type="caution">
    <text evidence="1">The sequence shown here is derived from an EMBL/GenBank/DDBJ whole genome shotgun (WGS) entry which is preliminary data.</text>
</comment>
<evidence type="ECO:0000313" key="1">
    <source>
        <dbReference type="EMBL" id="KIL79033.1"/>
    </source>
</evidence>
<proteinExistence type="predicted"/>
<organism evidence="1 2">
    <name type="scientific">Bacillus badius</name>
    <dbReference type="NCBI Taxonomy" id="1455"/>
    <lineage>
        <taxon>Bacteria</taxon>
        <taxon>Bacillati</taxon>
        <taxon>Bacillota</taxon>
        <taxon>Bacilli</taxon>
        <taxon>Bacillales</taxon>
        <taxon>Bacillaceae</taxon>
        <taxon>Pseudobacillus</taxon>
    </lineage>
</organism>
<dbReference type="EMBL" id="JXLP01000005">
    <property type="protein sequence ID" value="KIL79033.1"/>
    <property type="molecule type" value="Genomic_DNA"/>
</dbReference>
<name>A0ABR5AWC2_BACBA</name>